<dbReference type="Pfam" id="PF07228">
    <property type="entry name" value="SpoIIE"/>
    <property type="match status" value="1"/>
</dbReference>
<dbReference type="PATRIC" id="fig|455434.6.peg.223"/>
<keyword evidence="2" id="KW-0472">Membrane</keyword>
<dbReference type="SUPFAM" id="SSF81606">
    <property type="entry name" value="PP2C-like"/>
    <property type="match status" value="1"/>
</dbReference>
<dbReference type="PANTHER" id="PTHR43156">
    <property type="entry name" value="STAGE II SPORULATION PROTEIN E-RELATED"/>
    <property type="match status" value="1"/>
</dbReference>
<dbReference type="GeneID" id="93876006"/>
<keyword evidence="2" id="KW-1133">Transmembrane helix</keyword>
<accession>A0A0H3BHW2</accession>
<dbReference type="GO" id="GO:0016791">
    <property type="term" value="F:phosphatase activity"/>
    <property type="evidence" value="ECO:0007669"/>
    <property type="project" value="TreeGrafter"/>
</dbReference>
<feature type="transmembrane region" description="Helical" evidence="2">
    <location>
        <begin position="7"/>
        <end position="28"/>
    </location>
</feature>
<dbReference type="RefSeq" id="WP_010881666.1">
    <property type="nucleotide sequence ID" value="NC_010741.1"/>
</dbReference>
<dbReference type="Proteomes" id="UP000001202">
    <property type="component" value="Chromosome"/>
</dbReference>
<sequence>MIRRRLAIVKAGSFALLALFFSIFLRFLSPRYSFLGRFVSARDMALLISRYEHLPELSSRDRALLVGFVFMIFALALTEIQRYAHGRIRLVVYRQTETRLFEHFITLLRFCYRNEQLVAAFQEVLEYRADCAVLLMDTISNRVIYNSAARFVSDTRTYDLVLHKFSMDYTWHWSDGIYFFDDDLCLMSDRRRARGVCLSSGELRLFIVCRFIRAVEREVISLLFKEFEEYLNRKRNMSTLLLYSHVSQEWAMMARVQRALLPKALPHTKEICVGAFYQPLVNVSGDYYDVISIDEHLFLFVIGDVSGKGLAASLVMGVVLSTIRIVEDKKNLPEILYAVDRAVKRMHLHDKYTTLFLGLIDTAGMNIRYINASMESPLVFTQAGEAHEVYHLHSNCPVIGIVDLPPIQIHERTLCPGDVMVMVSDGVVEVVNAQGVELRDADEYLHILERHVGEHPAQMAQSIAALALNFSADRTTHDDMTIVTVQVKR</sequence>
<dbReference type="InterPro" id="IPR001932">
    <property type="entry name" value="PPM-type_phosphatase-like_dom"/>
</dbReference>
<dbReference type="PANTHER" id="PTHR43156:SF2">
    <property type="entry name" value="STAGE II SPORULATION PROTEIN E"/>
    <property type="match status" value="1"/>
</dbReference>
<dbReference type="AlphaFoldDB" id="A0A0H3BHW2"/>
<dbReference type="SMART" id="SM00331">
    <property type="entry name" value="PP2C_SIG"/>
    <property type="match status" value="1"/>
</dbReference>
<feature type="domain" description="PPM-type phosphatase" evidence="3">
    <location>
        <begin position="272"/>
        <end position="487"/>
    </location>
</feature>
<evidence type="ECO:0000313" key="4">
    <source>
        <dbReference type="EMBL" id="ACD70644.1"/>
    </source>
</evidence>
<evidence type="ECO:0000256" key="1">
    <source>
        <dbReference type="ARBA" id="ARBA00022801"/>
    </source>
</evidence>
<protein>
    <submittedName>
        <fullName evidence="4">Possible sigma factor SigB regulation protein</fullName>
    </submittedName>
</protein>
<evidence type="ECO:0000313" key="5">
    <source>
        <dbReference type="Proteomes" id="UP000001202"/>
    </source>
</evidence>
<dbReference type="InterPro" id="IPR052016">
    <property type="entry name" value="Bact_Sigma-Reg"/>
</dbReference>
<keyword evidence="2" id="KW-0812">Transmembrane</keyword>
<evidence type="ECO:0000256" key="2">
    <source>
        <dbReference type="SAM" id="Phobius"/>
    </source>
</evidence>
<dbReference type="EMBL" id="CP000805">
    <property type="protein sequence ID" value="ACD70644.1"/>
    <property type="molecule type" value="Genomic_DNA"/>
</dbReference>
<keyword evidence="1" id="KW-0378">Hydrolase</keyword>
<proteinExistence type="predicted"/>
<gene>
    <name evidence="4" type="ordered locus">TPASS_0218</name>
</gene>
<dbReference type="PROSITE" id="PS51746">
    <property type="entry name" value="PPM_2"/>
    <property type="match status" value="1"/>
</dbReference>
<dbReference type="InterPro" id="IPR036457">
    <property type="entry name" value="PPM-type-like_dom_sf"/>
</dbReference>
<dbReference type="KEGG" id="tpp:TPASS_0218"/>
<evidence type="ECO:0000259" key="3">
    <source>
        <dbReference type="PROSITE" id="PS51746"/>
    </source>
</evidence>
<organism evidence="4 5">
    <name type="scientific">Treponema pallidum subsp. pallidum (strain SS14)</name>
    <dbReference type="NCBI Taxonomy" id="455434"/>
    <lineage>
        <taxon>Bacteria</taxon>
        <taxon>Pseudomonadati</taxon>
        <taxon>Spirochaetota</taxon>
        <taxon>Spirochaetia</taxon>
        <taxon>Spirochaetales</taxon>
        <taxon>Treponemataceae</taxon>
        <taxon>Treponema</taxon>
    </lineage>
</organism>
<reference evidence="4 5" key="1">
    <citation type="journal article" date="2008" name="BMC Microbiol.">
        <title>Complete genome sequence of Treponema pallidum ssp. pallidum strain SS14 determined with oligonucleotide arrays.</title>
        <authorList>
            <person name="Matejkova P."/>
            <person name="Strouhal M."/>
            <person name="Smajs D."/>
            <person name="Norris S.J."/>
            <person name="Palzkill T."/>
            <person name="Petrosino J.F."/>
            <person name="Sodergren E."/>
            <person name="Norton J.E."/>
            <person name="Singh J."/>
            <person name="Richmond T.A."/>
            <person name="Molla M.N."/>
            <person name="Albert T.J."/>
            <person name="Weinstock G.M."/>
        </authorList>
    </citation>
    <scope>NUCLEOTIDE SEQUENCE [LARGE SCALE GENOMIC DNA]</scope>
    <source>
        <strain evidence="4 5">SS14</strain>
    </source>
</reference>
<dbReference type="Gene3D" id="3.60.40.10">
    <property type="entry name" value="PPM-type phosphatase domain"/>
    <property type="match status" value="1"/>
</dbReference>
<name>A0A0H3BHW2_TREPS</name>